<dbReference type="InterPro" id="IPR029021">
    <property type="entry name" value="Prot-tyrosine_phosphatase-like"/>
</dbReference>
<dbReference type="CDD" id="cd14498">
    <property type="entry name" value="DSP"/>
    <property type="match status" value="1"/>
</dbReference>
<reference evidence="3" key="1">
    <citation type="journal article" date="2020" name="Stud. Mycol.">
        <title>101 Dothideomycetes genomes: a test case for predicting lifestyles and emergence of pathogens.</title>
        <authorList>
            <person name="Haridas S."/>
            <person name="Albert R."/>
            <person name="Binder M."/>
            <person name="Bloem J."/>
            <person name="Labutti K."/>
            <person name="Salamov A."/>
            <person name="Andreopoulos B."/>
            <person name="Baker S."/>
            <person name="Barry K."/>
            <person name="Bills G."/>
            <person name="Bluhm B."/>
            <person name="Cannon C."/>
            <person name="Castanera R."/>
            <person name="Culley D."/>
            <person name="Daum C."/>
            <person name="Ezra D."/>
            <person name="Gonzalez J."/>
            <person name="Henrissat B."/>
            <person name="Kuo A."/>
            <person name="Liang C."/>
            <person name="Lipzen A."/>
            <person name="Lutzoni F."/>
            <person name="Magnuson J."/>
            <person name="Mondo S."/>
            <person name="Nolan M."/>
            <person name="Ohm R."/>
            <person name="Pangilinan J."/>
            <person name="Park H.-J."/>
            <person name="Ramirez L."/>
            <person name="Alfaro M."/>
            <person name="Sun H."/>
            <person name="Tritt A."/>
            <person name="Yoshinaga Y."/>
            <person name="Zwiers L.-H."/>
            <person name="Turgeon B."/>
            <person name="Goodwin S."/>
            <person name="Spatafora J."/>
            <person name="Crous P."/>
            <person name="Grigoriev I."/>
        </authorList>
    </citation>
    <scope>NUCLEOTIDE SEQUENCE</scope>
    <source>
        <strain evidence="3">CBS 130266</strain>
    </source>
</reference>
<dbReference type="InterPro" id="IPR020422">
    <property type="entry name" value="TYR_PHOSPHATASE_DUAL_dom"/>
</dbReference>
<dbReference type="InterPro" id="IPR052449">
    <property type="entry name" value="STYX-Interacting_Phosphatase"/>
</dbReference>
<dbReference type="PANTHER" id="PTHR46588">
    <property type="entry name" value="SERINE/THREONINE/TYROSINE-INTERACTING PROTEIN"/>
    <property type="match status" value="1"/>
</dbReference>
<accession>A0A9P4NRY0</accession>
<protein>
    <recommendedName>
        <fullName evidence="2">Tyrosine-protein phosphatase domain-containing protein</fullName>
    </recommendedName>
</protein>
<dbReference type="SMART" id="SM00195">
    <property type="entry name" value="DSPc"/>
    <property type="match status" value="1"/>
</dbReference>
<evidence type="ECO:0000256" key="1">
    <source>
        <dbReference type="SAM" id="MobiDB-lite"/>
    </source>
</evidence>
<name>A0A9P4NRY0_9PEZI</name>
<feature type="domain" description="Tyrosine-protein phosphatase" evidence="2">
    <location>
        <begin position="95"/>
        <end position="257"/>
    </location>
</feature>
<evidence type="ECO:0000313" key="3">
    <source>
        <dbReference type="EMBL" id="KAF2430166.1"/>
    </source>
</evidence>
<feature type="region of interest" description="Disordered" evidence="1">
    <location>
        <begin position="315"/>
        <end position="344"/>
    </location>
</feature>
<dbReference type="GO" id="GO:1990444">
    <property type="term" value="F:F-box domain binding"/>
    <property type="evidence" value="ECO:0007669"/>
    <property type="project" value="TreeGrafter"/>
</dbReference>
<evidence type="ECO:0000259" key="2">
    <source>
        <dbReference type="SMART" id="SM00195"/>
    </source>
</evidence>
<evidence type="ECO:0000313" key="4">
    <source>
        <dbReference type="Proteomes" id="UP000800235"/>
    </source>
</evidence>
<dbReference type="GO" id="GO:0005737">
    <property type="term" value="C:cytoplasm"/>
    <property type="evidence" value="ECO:0007669"/>
    <property type="project" value="TreeGrafter"/>
</dbReference>
<dbReference type="Gene3D" id="3.90.190.10">
    <property type="entry name" value="Protein tyrosine phosphatase superfamily"/>
    <property type="match status" value="1"/>
</dbReference>
<feature type="compositionally biased region" description="Basic and acidic residues" evidence="1">
    <location>
        <begin position="332"/>
        <end position="344"/>
    </location>
</feature>
<keyword evidence="4" id="KW-1185">Reference proteome</keyword>
<dbReference type="Proteomes" id="UP000800235">
    <property type="component" value="Unassembled WGS sequence"/>
</dbReference>
<dbReference type="AlphaFoldDB" id="A0A9P4NRY0"/>
<dbReference type="GO" id="GO:0070372">
    <property type="term" value="P:regulation of ERK1 and ERK2 cascade"/>
    <property type="evidence" value="ECO:0007669"/>
    <property type="project" value="TreeGrafter"/>
</dbReference>
<gene>
    <name evidence="3" type="ORF">EJ08DRAFT_649954</name>
</gene>
<dbReference type="SUPFAM" id="SSF52799">
    <property type="entry name" value="(Phosphotyrosine protein) phosphatases II"/>
    <property type="match status" value="1"/>
</dbReference>
<comment type="caution">
    <text evidence="3">The sequence shown here is derived from an EMBL/GenBank/DDBJ whole genome shotgun (WGS) entry which is preliminary data.</text>
</comment>
<feature type="compositionally biased region" description="Acidic residues" evidence="1">
    <location>
        <begin position="318"/>
        <end position="331"/>
    </location>
</feature>
<organism evidence="3 4">
    <name type="scientific">Tothia fuscella</name>
    <dbReference type="NCBI Taxonomy" id="1048955"/>
    <lineage>
        <taxon>Eukaryota</taxon>
        <taxon>Fungi</taxon>
        <taxon>Dikarya</taxon>
        <taxon>Ascomycota</taxon>
        <taxon>Pezizomycotina</taxon>
        <taxon>Dothideomycetes</taxon>
        <taxon>Pleosporomycetidae</taxon>
        <taxon>Venturiales</taxon>
        <taxon>Cylindrosympodiaceae</taxon>
        <taxon>Tothia</taxon>
    </lineage>
</organism>
<dbReference type="GO" id="GO:0005654">
    <property type="term" value="C:nucleoplasm"/>
    <property type="evidence" value="ECO:0007669"/>
    <property type="project" value="TreeGrafter"/>
</dbReference>
<dbReference type="PANTHER" id="PTHR46588:SF1">
    <property type="entry name" value="SERINE_THREONINE_TYROSINE-INTERACTING PROTEIN"/>
    <property type="match status" value="1"/>
</dbReference>
<dbReference type="OrthoDB" id="10252009at2759"/>
<sequence length="344" mass="38132">MTSLPFSPLGETAMSDHLDTTHSRAQDYVFRMPTPPRIVIPPITGWNHVDTEWELGSIVSQPDAATNIDFLDADDCKQLIMAKSTSSWNYTNRREAQAILPFLYLGPYAVARNKAFLQEEKITMVLGIIPPNVNPTTLTVGPSKAANELGILSQTIMVSQDRELISVFPQASRTINAHLREMHNRAVLNPQGGIPEGKVLLYCSTGCDHSAGVAAAYLVENFTAVDYIKACQICSKRRFCCSFEDNLKQSLRSYGDLVAAKRSVLDSGRATSGEAVLPVTNPFFGNGTQTFAPQPLQPNVHVPSLLLNGSRMKRGREVDDDDMDMDQEQMDEDRFTNREFKPFS</sequence>
<dbReference type="GO" id="GO:0062026">
    <property type="term" value="P:negative regulation of SCF-dependent proteasomal ubiquitin-dependent catabolic process"/>
    <property type="evidence" value="ECO:0007669"/>
    <property type="project" value="TreeGrafter"/>
</dbReference>
<proteinExistence type="predicted"/>
<dbReference type="EMBL" id="MU007041">
    <property type="protein sequence ID" value="KAF2430166.1"/>
    <property type="molecule type" value="Genomic_DNA"/>
</dbReference>